<reference evidence="2" key="1">
    <citation type="submission" date="2022-05" db="EMBL/GenBank/DDBJ databases">
        <title>Using nanopore sequencing to obtain complete genomes from saliva samples.</title>
        <authorList>
            <person name="Baker J.L."/>
        </authorList>
    </citation>
    <scope>NUCLEOTIDE SEQUENCE</scope>
    <source>
        <strain evidence="2">JCVI-JB-Ag32</strain>
    </source>
</reference>
<dbReference type="PROSITE" id="PS51257">
    <property type="entry name" value="PROKAR_LIPOPROTEIN"/>
    <property type="match status" value="1"/>
</dbReference>
<dbReference type="EMBL" id="CP097095">
    <property type="protein sequence ID" value="UQF79829.1"/>
    <property type="molecule type" value="Genomic_DNA"/>
</dbReference>
<accession>A0A9E7DCG9</accession>
<dbReference type="KEGG" id="agh:M3I41_00680"/>
<dbReference type="AlphaFoldDB" id="A0A9E7DCG9"/>
<name>A0A9E7DCG9_9ACTO</name>
<dbReference type="PROSITE" id="PS51318">
    <property type="entry name" value="TAT"/>
    <property type="match status" value="1"/>
</dbReference>
<sequence>MAQEISRRNIAKGAAWSVPAIAIASPAVAAATSACTPEKKRIIDEAFNCICLMAYWTEPSWGLANGCDKVPSFNVINLSRYEVNASVKNPLKIHFEAIRTSRSGRVPNGPAKPTTSWGYIDNYARNVNVYTGDMGNQKGISWNWTFNQVQGGHAGTPIRSAEWAVDRDNQADFSFSTGITEGGGIIVQATLMSLPKVTIKRESIEEIHHIDLKRCEEYIKIKNETATVKMIYGGPLLSSSTGVLWKTNGHSYTIPGGTHSWNVGESWWSCSVGNWVSDTLPPRGSRGYESTDGRF</sequence>
<proteinExistence type="predicted"/>
<feature type="signal peptide" evidence="1">
    <location>
        <begin position="1"/>
        <end position="29"/>
    </location>
</feature>
<evidence type="ECO:0000313" key="3">
    <source>
        <dbReference type="Proteomes" id="UP000830236"/>
    </source>
</evidence>
<protein>
    <recommendedName>
        <fullName evidence="4">Tat pathway signal sequence</fullName>
    </recommendedName>
</protein>
<dbReference type="InterPro" id="IPR006311">
    <property type="entry name" value="TAT_signal"/>
</dbReference>
<gene>
    <name evidence="2" type="ORF">M3I41_00680</name>
</gene>
<dbReference type="Proteomes" id="UP000830236">
    <property type="component" value="Chromosome"/>
</dbReference>
<feature type="chain" id="PRO_5039020922" description="Tat pathway signal sequence" evidence="1">
    <location>
        <begin position="30"/>
        <end position="295"/>
    </location>
</feature>
<evidence type="ECO:0008006" key="4">
    <source>
        <dbReference type="Google" id="ProtNLM"/>
    </source>
</evidence>
<organism evidence="2 3">
    <name type="scientific">Actinomyces graevenitzii</name>
    <dbReference type="NCBI Taxonomy" id="55565"/>
    <lineage>
        <taxon>Bacteria</taxon>
        <taxon>Bacillati</taxon>
        <taxon>Actinomycetota</taxon>
        <taxon>Actinomycetes</taxon>
        <taxon>Actinomycetales</taxon>
        <taxon>Actinomycetaceae</taxon>
        <taxon>Actinomyces</taxon>
    </lineage>
</organism>
<evidence type="ECO:0000256" key="1">
    <source>
        <dbReference type="SAM" id="SignalP"/>
    </source>
</evidence>
<keyword evidence="1" id="KW-0732">Signal</keyword>
<evidence type="ECO:0000313" key="2">
    <source>
        <dbReference type="EMBL" id="UQF79829.1"/>
    </source>
</evidence>